<accession>A0A4V3IV14</accession>
<dbReference type="OrthoDB" id="9803716at2"/>
<keyword evidence="3" id="KW-1185">Reference proteome</keyword>
<name>A0A4V3IV14_9MICO</name>
<sequence>MAAKAERKSRDNAAAWTRARAALDRLPEGGEPIKIGHHSEGRHRNAIAKADNTMRKSVEASADATHAQARADAATHPTDARYRPVTVANRIDTLGGRASKAGTAHHRTVLRRRTRLRRRNRNAAAGTRGVPGPAHRRAARPDRLLGGRARRPDRERHGHRLRPYQRQEG</sequence>
<comment type="caution">
    <text evidence="2">The sequence shown here is derived from an EMBL/GenBank/DDBJ whole genome shotgun (WGS) entry which is preliminary data.</text>
</comment>
<dbReference type="InterPro" id="IPR021944">
    <property type="entry name" value="DUF3560"/>
</dbReference>
<proteinExistence type="predicted"/>
<dbReference type="Proteomes" id="UP000298313">
    <property type="component" value="Unassembled WGS sequence"/>
</dbReference>
<dbReference type="Pfam" id="PF12083">
    <property type="entry name" value="DUF3560"/>
    <property type="match status" value="1"/>
</dbReference>
<dbReference type="EMBL" id="SOHH01000084">
    <property type="protein sequence ID" value="TFD75140.1"/>
    <property type="molecule type" value="Genomic_DNA"/>
</dbReference>
<reference evidence="2 3" key="1">
    <citation type="submission" date="2019-03" db="EMBL/GenBank/DDBJ databases">
        <title>Genomics of glacier-inhabiting Cryobacterium strains.</title>
        <authorList>
            <person name="Liu Q."/>
            <person name="Xin Y.-H."/>
        </authorList>
    </citation>
    <scope>NUCLEOTIDE SEQUENCE [LARGE SCALE GENOMIC DNA]</scope>
    <source>
        <strain evidence="2 3">Hh4</strain>
    </source>
</reference>
<organism evidence="2 3">
    <name type="scientific">Cryobacterium fucosi</name>
    <dbReference type="NCBI Taxonomy" id="1259157"/>
    <lineage>
        <taxon>Bacteria</taxon>
        <taxon>Bacillati</taxon>
        <taxon>Actinomycetota</taxon>
        <taxon>Actinomycetes</taxon>
        <taxon>Micrococcales</taxon>
        <taxon>Microbacteriaceae</taxon>
        <taxon>Cryobacterium</taxon>
    </lineage>
</organism>
<evidence type="ECO:0000313" key="3">
    <source>
        <dbReference type="Proteomes" id="UP000298313"/>
    </source>
</evidence>
<protein>
    <submittedName>
        <fullName evidence="2">DUF3560 domain-containing protein</fullName>
    </submittedName>
</protein>
<feature type="compositionally biased region" description="Basic and acidic residues" evidence="1">
    <location>
        <begin position="139"/>
        <end position="156"/>
    </location>
</feature>
<evidence type="ECO:0000256" key="1">
    <source>
        <dbReference type="SAM" id="MobiDB-lite"/>
    </source>
</evidence>
<feature type="compositionally biased region" description="Basic residues" evidence="1">
    <location>
        <begin position="103"/>
        <end position="121"/>
    </location>
</feature>
<gene>
    <name evidence="2" type="ORF">E3T48_11945</name>
</gene>
<evidence type="ECO:0000313" key="2">
    <source>
        <dbReference type="EMBL" id="TFD75140.1"/>
    </source>
</evidence>
<feature type="region of interest" description="Disordered" evidence="1">
    <location>
        <begin position="54"/>
        <end position="169"/>
    </location>
</feature>
<feature type="compositionally biased region" description="Low complexity" evidence="1">
    <location>
        <begin position="60"/>
        <end position="76"/>
    </location>
</feature>
<dbReference type="AlphaFoldDB" id="A0A4V3IV14"/>